<feature type="region of interest" description="Disordered" evidence="1">
    <location>
        <begin position="159"/>
        <end position="192"/>
    </location>
</feature>
<feature type="compositionally biased region" description="Basic and acidic residues" evidence="1">
    <location>
        <begin position="282"/>
        <end position="292"/>
    </location>
</feature>
<reference evidence="2" key="2">
    <citation type="submission" date="2021-01" db="EMBL/GenBank/DDBJ databases">
        <authorList>
            <person name="Schikora-Tamarit M.A."/>
        </authorList>
    </citation>
    <scope>NUCLEOTIDE SEQUENCE</scope>
    <source>
        <strain evidence="2">NCAIM Y.01608</strain>
    </source>
</reference>
<reference evidence="2" key="1">
    <citation type="journal article" date="2021" name="Open Biol.">
        <title>Shared evolutionary footprints suggest mitochondrial oxidative damage underlies multiple complex I losses in fungi.</title>
        <authorList>
            <person name="Schikora-Tamarit M.A."/>
            <person name="Marcet-Houben M."/>
            <person name="Nosek J."/>
            <person name="Gabaldon T."/>
        </authorList>
    </citation>
    <scope>NUCLEOTIDE SEQUENCE</scope>
    <source>
        <strain evidence="2">NCAIM Y.01608</strain>
    </source>
</reference>
<accession>A0A9P8PUC6</accession>
<keyword evidence="3" id="KW-1185">Reference proteome</keyword>
<feature type="region of interest" description="Disordered" evidence="1">
    <location>
        <begin position="1"/>
        <end position="90"/>
    </location>
</feature>
<dbReference type="Proteomes" id="UP000788993">
    <property type="component" value="Unassembled WGS sequence"/>
</dbReference>
<dbReference type="AlphaFoldDB" id="A0A9P8PUC6"/>
<proteinExistence type="predicted"/>
<dbReference type="EMBL" id="JAEUBD010000095">
    <property type="protein sequence ID" value="KAH3677785.1"/>
    <property type="molecule type" value="Genomic_DNA"/>
</dbReference>
<feature type="compositionally biased region" description="Basic and acidic residues" evidence="1">
    <location>
        <begin position="249"/>
        <end position="275"/>
    </location>
</feature>
<organism evidence="2 3">
    <name type="scientific">Ogataea polymorpha</name>
    <dbReference type="NCBI Taxonomy" id="460523"/>
    <lineage>
        <taxon>Eukaryota</taxon>
        <taxon>Fungi</taxon>
        <taxon>Dikarya</taxon>
        <taxon>Ascomycota</taxon>
        <taxon>Saccharomycotina</taxon>
        <taxon>Pichiomycetes</taxon>
        <taxon>Pichiales</taxon>
        <taxon>Pichiaceae</taxon>
        <taxon>Ogataea</taxon>
    </lineage>
</organism>
<feature type="compositionally biased region" description="Basic and acidic residues" evidence="1">
    <location>
        <begin position="165"/>
        <end position="184"/>
    </location>
</feature>
<feature type="compositionally biased region" description="Basic and acidic residues" evidence="1">
    <location>
        <begin position="216"/>
        <end position="242"/>
    </location>
</feature>
<feature type="compositionally biased region" description="Basic and acidic residues" evidence="1">
    <location>
        <begin position="1"/>
        <end position="16"/>
    </location>
</feature>
<evidence type="ECO:0000256" key="1">
    <source>
        <dbReference type="SAM" id="MobiDB-lite"/>
    </source>
</evidence>
<feature type="region of interest" description="Disordered" evidence="1">
    <location>
        <begin position="212"/>
        <end position="310"/>
    </location>
</feature>
<protein>
    <submittedName>
        <fullName evidence="2">Uncharacterized protein</fullName>
    </submittedName>
</protein>
<gene>
    <name evidence="2" type="ORF">OGATHE_000439</name>
</gene>
<comment type="caution">
    <text evidence="2">The sequence shown here is derived from an EMBL/GenBank/DDBJ whole genome shotgun (WGS) entry which is preliminary data.</text>
</comment>
<feature type="compositionally biased region" description="Basic and acidic residues" evidence="1">
    <location>
        <begin position="35"/>
        <end position="69"/>
    </location>
</feature>
<sequence>MSHIESKHNRQRDVCGEKVGNIEIEKHTVTIGDGDDNKEAGAQVCERHENPRDEAGNRADVGEPGEHLGGRVGAVEESEQGNGSCKGDRVDWHTVSGAAGKNGRHFSVAGHRVQASGGGKKLRVTARVCRSEDGGIDDVVEHLDTGVLDSDHVWRAGSSAGSRVDGVHEPRVVRANNHSDNDDSHDIEEGEPVDESLAGFWQIRSWGLSLGSTGGDELRAENESKRTLDDSAEHAVRCRCSAEEDDDSNNDKTNDSDDLDGRDPELDLAEEFHRAEIKRHTRDPEDRNKDGHVGIGPVLDHKSGGSHFGRRNQRLGVIEVHAGSKRKRLVARVALTQSVHGGLAGNGDIRHHFAELVHNAPDEEGQDQVADQQACGSARRQRRPGTDKNTCSDSSSERDQLDVSALETTVDLG</sequence>
<feature type="region of interest" description="Disordered" evidence="1">
    <location>
        <begin position="363"/>
        <end position="413"/>
    </location>
</feature>
<evidence type="ECO:0000313" key="2">
    <source>
        <dbReference type="EMBL" id="KAH3677785.1"/>
    </source>
</evidence>
<evidence type="ECO:0000313" key="3">
    <source>
        <dbReference type="Proteomes" id="UP000788993"/>
    </source>
</evidence>
<name>A0A9P8PUC6_9ASCO</name>